<evidence type="ECO:0000313" key="2">
    <source>
        <dbReference type="EMBL" id="KYP54808.1"/>
    </source>
</evidence>
<dbReference type="Pfam" id="PF24626">
    <property type="entry name" value="SH3_Tf2-1"/>
    <property type="match status" value="1"/>
</dbReference>
<dbReference type="EMBL" id="CM003613">
    <property type="protein sequence ID" value="KYP54808.1"/>
    <property type="molecule type" value="Genomic_DNA"/>
</dbReference>
<feature type="domain" description="Tf2-1-like SH3-like" evidence="1">
    <location>
        <begin position="17"/>
        <end position="83"/>
    </location>
</feature>
<proteinExistence type="predicted"/>
<dbReference type="PANTHER" id="PTHR46148">
    <property type="entry name" value="CHROMO DOMAIN-CONTAINING PROTEIN"/>
    <property type="match status" value="1"/>
</dbReference>
<reference evidence="2 3" key="1">
    <citation type="journal article" date="2012" name="Nat. Biotechnol.">
        <title>Draft genome sequence of pigeonpea (Cajanus cajan), an orphan legume crop of resource-poor farmers.</title>
        <authorList>
            <person name="Varshney R.K."/>
            <person name="Chen W."/>
            <person name="Li Y."/>
            <person name="Bharti A.K."/>
            <person name="Saxena R.K."/>
            <person name="Schlueter J.A."/>
            <person name="Donoghue M.T."/>
            <person name="Azam S."/>
            <person name="Fan G."/>
            <person name="Whaley A.M."/>
            <person name="Farmer A.D."/>
            <person name="Sheridan J."/>
            <person name="Iwata A."/>
            <person name="Tuteja R."/>
            <person name="Penmetsa R.V."/>
            <person name="Wu W."/>
            <person name="Upadhyaya H.D."/>
            <person name="Yang S.P."/>
            <person name="Shah T."/>
            <person name="Saxena K.B."/>
            <person name="Michael T."/>
            <person name="McCombie W.R."/>
            <person name="Yang B."/>
            <person name="Zhang G."/>
            <person name="Yang H."/>
            <person name="Wang J."/>
            <person name="Spillane C."/>
            <person name="Cook D.R."/>
            <person name="May G.D."/>
            <person name="Xu X."/>
            <person name="Jackson S.A."/>
        </authorList>
    </citation>
    <scope>NUCLEOTIDE SEQUENCE [LARGE SCALE GENOMIC DNA]</scope>
    <source>
        <strain evidence="3">cv. Asha</strain>
    </source>
</reference>
<dbReference type="InterPro" id="IPR056924">
    <property type="entry name" value="SH3_Tf2-1"/>
</dbReference>
<sequence>MKTYANLKRVDHISVVGEWVLLKLQPYRQSSLHCCVSQKLSKRYFGPFRIHRRRIGPVAYELLLLESSHIHHVFHVSLLRPYHGNDPTEPPTPMFTL</sequence>
<accession>A0A151SJ52</accession>
<evidence type="ECO:0000313" key="3">
    <source>
        <dbReference type="Proteomes" id="UP000075243"/>
    </source>
</evidence>
<gene>
    <name evidence="2" type="ORF">KK1_001008</name>
</gene>
<dbReference type="AlphaFoldDB" id="A0A151SJ52"/>
<name>A0A151SJ52_CAJCA</name>
<protein>
    <recommendedName>
        <fullName evidence="1">Tf2-1-like SH3-like domain-containing protein</fullName>
    </recommendedName>
</protein>
<dbReference type="Gramene" id="C.cajan_00980.t">
    <property type="protein sequence ID" value="C.cajan_00980.t.cds1"/>
    <property type="gene ID" value="C.cajan_00980"/>
</dbReference>
<evidence type="ECO:0000259" key="1">
    <source>
        <dbReference type="Pfam" id="PF24626"/>
    </source>
</evidence>
<dbReference type="Proteomes" id="UP000075243">
    <property type="component" value="Chromosome 11"/>
</dbReference>
<organism evidence="2 3">
    <name type="scientific">Cajanus cajan</name>
    <name type="common">Pigeon pea</name>
    <name type="synonym">Cajanus indicus</name>
    <dbReference type="NCBI Taxonomy" id="3821"/>
    <lineage>
        <taxon>Eukaryota</taxon>
        <taxon>Viridiplantae</taxon>
        <taxon>Streptophyta</taxon>
        <taxon>Embryophyta</taxon>
        <taxon>Tracheophyta</taxon>
        <taxon>Spermatophyta</taxon>
        <taxon>Magnoliopsida</taxon>
        <taxon>eudicotyledons</taxon>
        <taxon>Gunneridae</taxon>
        <taxon>Pentapetalae</taxon>
        <taxon>rosids</taxon>
        <taxon>fabids</taxon>
        <taxon>Fabales</taxon>
        <taxon>Fabaceae</taxon>
        <taxon>Papilionoideae</taxon>
        <taxon>50 kb inversion clade</taxon>
        <taxon>NPAAA clade</taxon>
        <taxon>indigoferoid/millettioid clade</taxon>
        <taxon>Phaseoleae</taxon>
        <taxon>Cajanus</taxon>
    </lineage>
</organism>
<keyword evidence="3" id="KW-1185">Reference proteome</keyword>
<dbReference type="PANTHER" id="PTHR46148:SF52">
    <property type="entry name" value="OS04G0603800 PROTEIN"/>
    <property type="match status" value="1"/>
</dbReference>